<proteinExistence type="predicted"/>
<protein>
    <submittedName>
        <fullName evidence="1">Uncharacterized protein</fullName>
    </submittedName>
</protein>
<comment type="caution">
    <text evidence="1">The sequence shown here is derived from an EMBL/GenBank/DDBJ whole genome shotgun (WGS) entry which is preliminary data.</text>
</comment>
<accession>A0A7X2XMK2</accession>
<dbReference type="RefSeq" id="WP_155474470.1">
    <property type="nucleotide sequence ID" value="NZ_WNHU01000824.1"/>
</dbReference>
<dbReference type="Proteomes" id="UP000467349">
    <property type="component" value="Unassembled WGS sequence"/>
</dbReference>
<dbReference type="EMBL" id="WNHU01000824">
    <property type="protein sequence ID" value="MTV44773.1"/>
    <property type="molecule type" value="Genomic_DNA"/>
</dbReference>
<feature type="non-terminal residue" evidence="1">
    <location>
        <position position="1"/>
    </location>
</feature>
<dbReference type="InterPro" id="IPR029044">
    <property type="entry name" value="Nucleotide-diphossugar_trans"/>
</dbReference>
<organism evidence="1 2">
    <name type="scientific">Streptococcus pneumoniae</name>
    <dbReference type="NCBI Taxonomy" id="1313"/>
    <lineage>
        <taxon>Bacteria</taxon>
        <taxon>Bacillati</taxon>
        <taxon>Bacillota</taxon>
        <taxon>Bacilli</taxon>
        <taxon>Lactobacillales</taxon>
        <taxon>Streptococcaceae</taxon>
        <taxon>Streptococcus</taxon>
    </lineage>
</organism>
<dbReference type="AlphaFoldDB" id="A0A7X2XMK2"/>
<feature type="non-terminal residue" evidence="1">
    <location>
        <position position="81"/>
    </location>
</feature>
<evidence type="ECO:0000313" key="2">
    <source>
        <dbReference type="Proteomes" id="UP000467349"/>
    </source>
</evidence>
<name>A0A7X2XMK2_STREE</name>
<dbReference type="SUPFAM" id="SSF53448">
    <property type="entry name" value="Nucleotide-diphospho-sugar transferases"/>
    <property type="match status" value="1"/>
</dbReference>
<evidence type="ECO:0000313" key="1">
    <source>
        <dbReference type="EMBL" id="MTV44773.1"/>
    </source>
</evidence>
<gene>
    <name evidence="1" type="ORF">GM545_14690</name>
</gene>
<reference evidence="1 2" key="1">
    <citation type="submission" date="2019-11" db="EMBL/GenBank/DDBJ databases">
        <title>Growth characteristics of pneumococcus vary with the chemical composition of the capsule and with environmental conditions.</title>
        <authorList>
            <person name="Tothpal A."/>
            <person name="Desobry K."/>
            <person name="Joshi S."/>
            <person name="Wyllie A.L."/>
            <person name="Weinberger D.M."/>
        </authorList>
    </citation>
    <scope>NUCLEOTIDE SEQUENCE [LARGE SCALE GENOMIC DNA]</scope>
    <source>
        <strain evidence="2">pnumococcus09N</strain>
    </source>
</reference>
<sequence>NQLEEIVVPSQSPLEMIKVIKKLKSDKMETKAIVFGANYQYADKVLTTIKSICCHNRGLRFYLINSDFPTEWFYNLNRKLT</sequence>